<evidence type="ECO:0000313" key="1">
    <source>
        <dbReference type="EMBL" id="TQE08271.1"/>
    </source>
</evidence>
<proteinExistence type="predicted"/>
<dbReference type="GO" id="GO:0003676">
    <property type="term" value="F:nucleic acid binding"/>
    <property type="evidence" value="ECO:0007669"/>
    <property type="project" value="InterPro"/>
</dbReference>
<evidence type="ECO:0000313" key="2">
    <source>
        <dbReference type="Proteomes" id="UP000315295"/>
    </source>
</evidence>
<dbReference type="EMBL" id="VIEB01000073">
    <property type="protein sequence ID" value="TQE08271.1"/>
    <property type="molecule type" value="Genomic_DNA"/>
</dbReference>
<dbReference type="AlphaFoldDB" id="A0A540NB53"/>
<accession>A0A540NB53</accession>
<dbReference type="GO" id="GO:0008270">
    <property type="term" value="F:zinc ion binding"/>
    <property type="evidence" value="ECO:0007669"/>
    <property type="project" value="InterPro"/>
</dbReference>
<gene>
    <name evidence="1" type="ORF">C1H46_006053</name>
</gene>
<dbReference type="Proteomes" id="UP000315295">
    <property type="component" value="Unassembled WGS sequence"/>
</dbReference>
<protein>
    <submittedName>
        <fullName evidence="1">Uncharacterized protein</fullName>
    </submittedName>
</protein>
<sequence>MCTVQFILLINVSPHFLKHTDGPPTQLKNQKAVEKNLAKVQLDKENTTTPKPKPEKRKSRMGRTFLFTDPCRICNVFGHWTDLCPYLKFVPYNVTKVGKGYEIHDGRHGRYAAPIYCLNCTVPVEHEAEKCPYDS</sequence>
<name>A0A540NB53_MALBA</name>
<reference evidence="1 2" key="1">
    <citation type="journal article" date="2019" name="G3 (Bethesda)">
        <title>Sequencing of a Wild Apple (Malus baccata) Genome Unravels the Differences Between Cultivated and Wild Apple Species Regarding Disease Resistance and Cold Tolerance.</title>
        <authorList>
            <person name="Chen X."/>
        </authorList>
    </citation>
    <scope>NUCLEOTIDE SEQUENCE [LARGE SCALE GENOMIC DNA]</scope>
    <source>
        <strain evidence="2">cv. Shandingzi</strain>
        <tissue evidence="1">Leaves</tissue>
    </source>
</reference>
<keyword evidence="2" id="KW-1185">Reference proteome</keyword>
<dbReference type="SUPFAM" id="SSF57756">
    <property type="entry name" value="Retrovirus zinc finger-like domains"/>
    <property type="match status" value="1"/>
</dbReference>
<dbReference type="InterPro" id="IPR036875">
    <property type="entry name" value="Znf_CCHC_sf"/>
</dbReference>
<comment type="caution">
    <text evidence="1">The sequence shown here is derived from an EMBL/GenBank/DDBJ whole genome shotgun (WGS) entry which is preliminary data.</text>
</comment>
<organism evidence="1 2">
    <name type="scientific">Malus baccata</name>
    <name type="common">Siberian crab apple</name>
    <name type="synonym">Pyrus baccata</name>
    <dbReference type="NCBI Taxonomy" id="106549"/>
    <lineage>
        <taxon>Eukaryota</taxon>
        <taxon>Viridiplantae</taxon>
        <taxon>Streptophyta</taxon>
        <taxon>Embryophyta</taxon>
        <taxon>Tracheophyta</taxon>
        <taxon>Spermatophyta</taxon>
        <taxon>Magnoliopsida</taxon>
        <taxon>eudicotyledons</taxon>
        <taxon>Gunneridae</taxon>
        <taxon>Pentapetalae</taxon>
        <taxon>rosids</taxon>
        <taxon>fabids</taxon>
        <taxon>Rosales</taxon>
        <taxon>Rosaceae</taxon>
        <taxon>Amygdaloideae</taxon>
        <taxon>Maleae</taxon>
        <taxon>Malus</taxon>
    </lineage>
</organism>